<keyword evidence="8" id="KW-1185">Reference proteome</keyword>
<evidence type="ECO:0000256" key="2">
    <source>
        <dbReference type="ARBA" id="ARBA00022692"/>
    </source>
</evidence>
<comment type="subcellular location">
    <subcellularLocation>
        <location evidence="1">Membrane</location>
        <topology evidence="1">Multi-pass membrane protein</topology>
    </subcellularLocation>
</comment>
<protein>
    <submittedName>
        <fullName evidence="7">ABC transporter permease</fullName>
    </submittedName>
</protein>
<evidence type="ECO:0000259" key="6">
    <source>
        <dbReference type="Pfam" id="PF12698"/>
    </source>
</evidence>
<dbReference type="GO" id="GO:0140359">
    <property type="term" value="F:ABC-type transporter activity"/>
    <property type="evidence" value="ECO:0007669"/>
    <property type="project" value="InterPro"/>
</dbReference>
<dbReference type="Proteomes" id="UP000481872">
    <property type="component" value="Unassembled WGS sequence"/>
</dbReference>
<feature type="transmembrane region" description="Helical" evidence="5">
    <location>
        <begin position="218"/>
        <end position="240"/>
    </location>
</feature>
<dbReference type="AlphaFoldDB" id="A0A6M0H6M1"/>
<reference evidence="7 8" key="1">
    <citation type="submission" date="2020-02" db="EMBL/GenBank/DDBJ databases">
        <title>Genome assembly of a novel Clostridium senegalense strain.</title>
        <authorList>
            <person name="Gupta T.B."/>
            <person name="Jauregui R."/>
            <person name="Maclean P."/>
            <person name="Nawarathana A."/>
            <person name="Brightwell G."/>
        </authorList>
    </citation>
    <scope>NUCLEOTIDE SEQUENCE [LARGE SCALE GENOMIC DNA]</scope>
    <source>
        <strain evidence="7 8">AGRFS4</strain>
    </source>
</reference>
<evidence type="ECO:0000256" key="5">
    <source>
        <dbReference type="SAM" id="Phobius"/>
    </source>
</evidence>
<evidence type="ECO:0000313" key="7">
    <source>
        <dbReference type="EMBL" id="NEU05501.1"/>
    </source>
</evidence>
<feature type="transmembrane region" description="Helical" evidence="5">
    <location>
        <begin position="335"/>
        <end position="356"/>
    </location>
</feature>
<dbReference type="RefSeq" id="WP_199870275.1">
    <property type="nucleotide sequence ID" value="NZ_JAAGPU010000021.1"/>
</dbReference>
<feature type="transmembrane region" description="Helical" evidence="5">
    <location>
        <begin position="176"/>
        <end position="197"/>
    </location>
</feature>
<keyword evidence="3 5" id="KW-1133">Transmembrane helix</keyword>
<feature type="transmembrane region" description="Helical" evidence="5">
    <location>
        <begin position="281"/>
        <end position="302"/>
    </location>
</feature>
<evidence type="ECO:0000256" key="4">
    <source>
        <dbReference type="ARBA" id="ARBA00023136"/>
    </source>
</evidence>
<dbReference type="PANTHER" id="PTHR43027">
    <property type="entry name" value="DOXORUBICIN RESISTANCE ABC TRANSPORTER PERMEASE PROTEIN DRRC-RELATED"/>
    <property type="match status" value="1"/>
</dbReference>
<dbReference type="EMBL" id="JAAGPU010000021">
    <property type="protein sequence ID" value="NEU05501.1"/>
    <property type="molecule type" value="Genomic_DNA"/>
</dbReference>
<feature type="transmembrane region" description="Helical" evidence="5">
    <location>
        <begin position="21"/>
        <end position="39"/>
    </location>
</feature>
<feature type="transmembrane region" description="Helical" evidence="5">
    <location>
        <begin position="246"/>
        <end position="269"/>
    </location>
</feature>
<gene>
    <name evidence="7" type="ORF">G3M99_11685</name>
</gene>
<dbReference type="InterPro" id="IPR013525">
    <property type="entry name" value="ABC2_TM"/>
</dbReference>
<evidence type="ECO:0000256" key="1">
    <source>
        <dbReference type="ARBA" id="ARBA00004141"/>
    </source>
</evidence>
<keyword evidence="4 5" id="KW-0472">Membrane</keyword>
<proteinExistence type="predicted"/>
<comment type="caution">
    <text evidence="7">The sequence shown here is derived from an EMBL/GenBank/DDBJ whole genome shotgun (WGS) entry which is preliminary data.</text>
</comment>
<organism evidence="7 8">
    <name type="scientific">Clostridium senegalense</name>
    <dbReference type="NCBI Taxonomy" id="1465809"/>
    <lineage>
        <taxon>Bacteria</taxon>
        <taxon>Bacillati</taxon>
        <taxon>Bacillota</taxon>
        <taxon>Clostridia</taxon>
        <taxon>Eubacteriales</taxon>
        <taxon>Clostridiaceae</taxon>
        <taxon>Clostridium</taxon>
    </lineage>
</organism>
<keyword evidence="2 5" id="KW-0812">Transmembrane</keyword>
<evidence type="ECO:0000313" key="8">
    <source>
        <dbReference type="Proteomes" id="UP000481872"/>
    </source>
</evidence>
<sequence length="364" mass="40520">MKLFYYIKTTLKSMIANGSVTILYFILFPIVLATFMGFVQNTNNDNPLKLKPVDAQIIDKDNSDMSKGLIELLNSKEMKDIVNIVETKPEAEIIIDKGYENNILSLNKGSITINKKVEEKGLVTNTLKSILDKYHQNLYVELSGEDKESLNKIIDESIIESIIIDTPNESNSYKKMAASMIGFVIIMQAYTLIQSGYADVSINLGKRIGATPISEIEYFFIEYVASLVYVFIILSIYVMFFRMLRISFLGNFAHLIILILVGTILSASISKCISTLFGAKYGKIVGTVIFMLPIIGGELFGIKANKAGIVAPTHYLNNAFSLYNLNGNLQGCGKWLAVTLIGSIIMILIAIVKIIFHGRKKRCS</sequence>
<dbReference type="Pfam" id="PF12698">
    <property type="entry name" value="ABC2_membrane_3"/>
    <property type="match status" value="1"/>
</dbReference>
<evidence type="ECO:0000256" key="3">
    <source>
        <dbReference type="ARBA" id="ARBA00022989"/>
    </source>
</evidence>
<dbReference type="PANTHER" id="PTHR43027:SF1">
    <property type="entry name" value="DOXORUBICIN RESISTANCE ABC TRANSPORTER PERMEASE PROTEIN DRRC-RELATED"/>
    <property type="match status" value="1"/>
</dbReference>
<accession>A0A6M0H6M1</accession>
<dbReference type="InterPro" id="IPR052902">
    <property type="entry name" value="ABC-2_transporter"/>
</dbReference>
<feature type="domain" description="ABC-2 type transporter transmembrane" evidence="6">
    <location>
        <begin position="21"/>
        <end position="352"/>
    </location>
</feature>
<dbReference type="GO" id="GO:0016020">
    <property type="term" value="C:membrane"/>
    <property type="evidence" value="ECO:0007669"/>
    <property type="project" value="UniProtKB-SubCell"/>
</dbReference>
<name>A0A6M0H6M1_9CLOT</name>